<feature type="domain" description="PX" evidence="1">
    <location>
        <begin position="74"/>
        <end position="219"/>
    </location>
</feature>
<dbReference type="Gene3D" id="3.30.1520.10">
    <property type="entry name" value="Phox-like domain"/>
    <property type="match status" value="1"/>
</dbReference>
<organism evidence="2 3">
    <name type="scientific">Plasmopara halstedii</name>
    <name type="common">Downy mildew of sunflower</name>
    <dbReference type="NCBI Taxonomy" id="4781"/>
    <lineage>
        <taxon>Eukaryota</taxon>
        <taxon>Sar</taxon>
        <taxon>Stramenopiles</taxon>
        <taxon>Oomycota</taxon>
        <taxon>Peronosporomycetes</taxon>
        <taxon>Peronosporales</taxon>
        <taxon>Peronosporaceae</taxon>
        <taxon>Plasmopara</taxon>
    </lineage>
</organism>
<dbReference type="GO" id="GO:0035091">
    <property type="term" value="F:phosphatidylinositol binding"/>
    <property type="evidence" value="ECO:0007669"/>
    <property type="project" value="InterPro"/>
</dbReference>
<dbReference type="Proteomes" id="UP000054928">
    <property type="component" value="Unassembled WGS sequence"/>
</dbReference>
<name>A0A0P1AH71_PLAHL</name>
<evidence type="ECO:0000313" key="2">
    <source>
        <dbReference type="EMBL" id="CEG40018.1"/>
    </source>
</evidence>
<dbReference type="OrthoDB" id="152358at2759"/>
<dbReference type="AlphaFoldDB" id="A0A0P1AH71"/>
<reference evidence="3" key="1">
    <citation type="submission" date="2014-09" db="EMBL/GenBank/DDBJ databases">
        <authorList>
            <person name="Sharma Rahul"/>
            <person name="Thines Marco"/>
        </authorList>
    </citation>
    <scope>NUCLEOTIDE SEQUENCE [LARGE SCALE GENOMIC DNA]</scope>
</reference>
<evidence type="ECO:0000259" key="1">
    <source>
        <dbReference type="PROSITE" id="PS50195"/>
    </source>
</evidence>
<dbReference type="GeneID" id="36405296"/>
<dbReference type="InterPro" id="IPR036871">
    <property type="entry name" value="PX_dom_sf"/>
</dbReference>
<dbReference type="PROSITE" id="PS50195">
    <property type="entry name" value="PX"/>
    <property type="match status" value="1"/>
</dbReference>
<sequence>MTTTTSKVDVHENPHQLQKLQKLDPHDCLIVVAAKTGQDVQLSMVPRPQGLRNVLELKLEAHRRWNTSVFVSFLSSVDRIEISKTRTNGHDQTVYYTLDVFLCLPTSRLPTSSCNLIHAPSSRHKHVRRTFSVERRFDEFEELRKNVLEAVSQIPQCTCQYCLDFLVYIHYKYKQPRSIMRLTSGLKKRRRILTRFINDFVAMSQRQMTKSFVVKEITV</sequence>
<evidence type="ECO:0000313" key="3">
    <source>
        <dbReference type="Proteomes" id="UP000054928"/>
    </source>
</evidence>
<dbReference type="OMA" id="CFTEFEE"/>
<dbReference type="InterPro" id="IPR001683">
    <property type="entry name" value="PX_dom"/>
</dbReference>
<accession>A0A0P1AH71</accession>
<protein>
    <submittedName>
        <fullName evidence="2">Phox homologous domain</fullName>
    </submittedName>
</protein>
<dbReference type="STRING" id="4781.A0A0P1AH71"/>
<proteinExistence type="predicted"/>
<dbReference type="RefSeq" id="XP_024576387.1">
    <property type="nucleotide sequence ID" value="XM_024725630.1"/>
</dbReference>
<dbReference type="EMBL" id="CCYD01000468">
    <property type="protein sequence ID" value="CEG40018.1"/>
    <property type="molecule type" value="Genomic_DNA"/>
</dbReference>
<keyword evidence="3" id="KW-1185">Reference proteome</keyword>